<evidence type="ECO:0000256" key="1">
    <source>
        <dbReference type="ARBA" id="ARBA00023125"/>
    </source>
</evidence>
<organism evidence="4 5">
    <name type="scientific">Morganella morganii</name>
    <name type="common">Proteus morganii</name>
    <dbReference type="NCBI Taxonomy" id="582"/>
    <lineage>
        <taxon>Bacteria</taxon>
        <taxon>Pseudomonadati</taxon>
        <taxon>Pseudomonadota</taxon>
        <taxon>Gammaproteobacteria</taxon>
        <taxon>Enterobacterales</taxon>
        <taxon>Morganellaceae</taxon>
        <taxon>Morganella</taxon>
    </lineage>
</organism>
<gene>
    <name evidence="4" type="ORF">N0392_07410</name>
    <name evidence="3" type="ORF">PN925_003972</name>
</gene>
<reference evidence="3" key="2">
    <citation type="submission" date="2024-02" db="EMBL/GenBank/DDBJ databases">
        <authorList>
            <consortium name="Clinical and Environmental Microbiology Branch: Whole genome sequencing antimicrobial resistance pathogens in the healthcare setting"/>
        </authorList>
    </citation>
    <scope>NUCLEOTIDE SEQUENCE</scope>
    <source>
        <strain evidence="3">2023KU-00017</strain>
    </source>
</reference>
<dbReference type="EMBL" id="ABKJEP030000105">
    <property type="protein sequence ID" value="EMO9458547.1"/>
    <property type="molecule type" value="Genomic_DNA"/>
</dbReference>
<accession>A0A9Q4GT33</accession>
<dbReference type="PANTHER" id="PTHR46558:SF11">
    <property type="entry name" value="HTH-TYPE TRANSCRIPTIONAL REGULATOR XRE"/>
    <property type="match status" value="1"/>
</dbReference>
<dbReference type="RefSeq" id="WP_267785388.1">
    <property type="nucleotide sequence ID" value="NZ_CP148043.1"/>
</dbReference>
<dbReference type="EMBL" id="JAPNMI010000003">
    <property type="protein sequence ID" value="MCY0789510.1"/>
    <property type="molecule type" value="Genomic_DNA"/>
</dbReference>
<reference evidence="4" key="1">
    <citation type="submission" date="2022-08" db="EMBL/GenBank/DDBJ databases">
        <authorList>
            <person name="Dale J.L."/>
        </authorList>
    </citation>
    <scope>NUCLEOTIDE SEQUENCE</scope>
    <source>
        <strain evidence="4">2022EL-00758</strain>
    </source>
</reference>
<dbReference type="Gene3D" id="1.10.260.40">
    <property type="entry name" value="lambda repressor-like DNA-binding domains"/>
    <property type="match status" value="1"/>
</dbReference>
<dbReference type="InterPro" id="IPR010982">
    <property type="entry name" value="Lambda_DNA-bd_dom_sf"/>
</dbReference>
<evidence type="ECO:0000259" key="2">
    <source>
        <dbReference type="PROSITE" id="PS50943"/>
    </source>
</evidence>
<evidence type="ECO:0000313" key="5">
    <source>
        <dbReference type="Proteomes" id="UP001076655"/>
    </source>
</evidence>
<proteinExistence type="predicted"/>
<dbReference type="PANTHER" id="PTHR46558">
    <property type="entry name" value="TRACRIPTIONAL REGULATORY PROTEIN-RELATED-RELATED"/>
    <property type="match status" value="1"/>
</dbReference>
<evidence type="ECO:0000313" key="4">
    <source>
        <dbReference type="EMBL" id="MCY0789510.1"/>
    </source>
</evidence>
<feature type="domain" description="HTH cro/C1-type" evidence="2">
    <location>
        <begin position="17"/>
        <end position="71"/>
    </location>
</feature>
<dbReference type="SUPFAM" id="SSF47413">
    <property type="entry name" value="lambda repressor-like DNA-binding domains"/>
    <property type="match status" value="1"/>
</dbReference>
<dbReference type="AlphaFoldDB" id="A0A9Q4GT33"/>
<dbReference type="SMART" id="SM00530">
    <property type="entry name" value="HTH_XRE"/>
    <property type="match status" value="1"/>
</dbReference>
<dbReference type="PROSITE" id="PS50943">
    <property type="entry name" value="HTH_CROC1"/>
    <property type="match status" value="1"/>
</dbReference>
<keyword evidence="1" id="KW-0238">DNA-binding</keyword>
<dbReference type="InterPro" id="IPR001387">
    <property type="entry name" value="Cro/C1-type_HTH"/>
</dbReference>
<dbReference type="Proteomes" id="UP001076655">
    <property type="component" value="Unassembled WGS sequence"/>
</dbReference>
<dbReference type="CDD" id="cd00093">
    <property type="entry name" value="HTH_XRE"/>
    <property type="match status" value="1"/>
</dbReference>
<sequence length="97" mass="10817">MVSKIKNNVSVSVGKKIKKVRKTVGLSGNELGKLLGLSQQQVSRYESGTSAITIDILIRISNALNVSVNELIIDYLNYEYDGISIKQHRYKAIINHK</sequence>
<name>A0A9Q4GT33_MORMO</name>
<dbReference type="Pfam" id="PF01381">
    <property type="entry name" value="HTH_3"/>
    <property type="match status" value="1"/>
</dbReference>
<evidence type="ECO:0000313" key="3">
    <source>
        <dbReference type="EMBL" id="EMO9458547.1"/>
    </source>
</evidence>
<protein>
    <submittedName>
        <fullName evidence="4">Helix-turn-helix transcriptional regulator</fullName>
    </submittedName>
</protein>
<dbReference type="GO" id="GO:0003677">
    <property type="term" value="F:DNA binding"/>
    <property type="evidence" value="ECO:0007669"/>
    <property type="project" value="UniProtKB-KW"/>
</dbReference>
<comment type="caution">
    <text evidence="4">The sequence shown here is derived from an EMBL/GenBank/DDBJ whole genome shotgun (WGS) entry which is preliminary data.</text>
</comment>